<dbReference type="Proteomes" id="UP000259952">
    <property type="component" value="Segment"/>
</dbReference>
<keyword evidence="1" id="KW-0540">Nuclease</keyword>
<reference evidence="1 2" key="1">
    <citation type="submission" date="2018-06" db="EMBL/GenBank/DDBJ databases">
        <authorList>
            <person name="Searcy Z.E."/>
            <person name="Delesalle V.A."/>
            <person name="Garlena R.A."/>
            <person name="Russell D.A."/>
            <person name="Pope W.H."/>
            <person name="Jacobs-Sera D."/>
            <person name="Hatfull G.F."/>
        </authorList>
    </citation>
    <scope>NUCLEOTIDE SEQUENCE [LARGE SCALE GENOMIC DNA]</scope>
</reference>
<evidence type="ECO:0000313" key="1">
    <source>
        <dbReference type="EMBL" id="AXN53499.1"/>
    </source>
</evidence>
<gene>
    <name evidence="1" type="primary">82</name>
    <name evidence="1" type="ORF">SEA_FRYBERGER_82</name>
</gene>
<accession>A0A346FCN5</accession>
<evidence type="ECO:0000313" key="2">
    <source>
        <dbReference type="Proteomes" id="UP000259952"/>
    </source>
</evidence>
<organism evidence="1 2">
    <name type="scientific">Gordonia phage Fryberger</name>
    <dbReference type="NCBI Taxonomy" id="2250392"/>
    <lineage>
        <taxon>Viruses</taxon>
        <taxon>Duplodnaviria</taxon>
        <taxon>Heunggongvirae</taxon>
        <taxon>Uroviricota</taxon>
        <taxon>Caudoviricetes</taxon>
        <taxon>Ronaldovirus</taxon>
        <taxon>Ronaldovirus fryberger</taxon>
    </lineage>
</organism>
<dbReference type="GO" id="GO:0004527">
    <property type="term" value="F:exonuclease activity"/>
    <property type="evidence" value="ECO:0007669"/>
    <property type="project" value="UniProtKB-KW"/>
</dbReference>
<name>A0A346FCN5_9CAUD</name>
<keyword evidence="2" id="KW-1185">Reference proteome</keyword>
<dbReference type="EMBL" id="MH479913">
    <property type="protein sequence ID" value="AXN53499.1"/>
    <property type="molecule type" value="Genomic_DNA"/>
</dbReference>
<dbReference type="RefSeq" id="YP_009807634.1">
    <property type="nucleotide sequence ID" value="NC_048027.1"/>
</dbReference>
<keyword evidence="1" id="KW-0269">Exonuclease</keyword>
<dbReference type="KEGG" id="vg:54998514"/>
<dbReference type="GeneID" id="54998514"/>
<sequence>MLDPLSDKEGLYIWKMVHVGIGVAKDDGIRSDFISMVNEGYPDPWNSGKHKIKYRLIKAAEAAMAASGTNKSSSAGTEFHGIGERINRGQPVHVRKELQPLVDQYCVAVRDFEFISIEAFVVNDALEVAGSVDYVVRLPDWFSIPLPSGEDLHLGGKVVVADLKTGQYHPFEVGGQLAAYGFAQRYDQATNLRSPIHEDLCTDWGLVIHFPIRDENPEVRFYLVDINKGLENAEIAKAVLYARNNIEDYEVKEPEW</sequence>
<proteinExistence type="predicted"/>
<keyword evidence="1" id="KW-0378">Hydrolase</keyword>
<protein>
    <submittedName>
        <fullName evidence="1">Cas4 family exonuclease</fullName>
    </submittedName>
</protein>